<accession>A0ABQ9WNS5</accession>
<gene>
    <name evidence="2" type="ORF">P7K49_003268</name>
</gene>
<feature type="non-terminal residue" evidence="2">
    <location>
        <position position="1"/>
    </location>
</feature>
<dbReference type="Proteomes" id="UP001266305">
    <property type="component" value="Unassembled WGS sequence"/>
</dbReference>
<protein>
    <submittedName>
        <fullName evidence="2">Uncharacterized protein</fullName>
    </submittedName>
</protein>
<dbReference type="EMBL" id="JASSZA010000001">
    <property type="protein sequence ID" value="KAK2121882.1"/>
    <property type="molecule type" value="Genomic_DNA"/>
</dbReference>
<feature type="signal peptide" evidence="1">
    <location>
        <begin position="1"/>
        <end position="18"/>
    </location>
</feature>
<organism evidence="2 3">
    <name type="scientific">Saguinus oedipus</name>
    <name type="common">Cotton-top tamarin</name>
    <name type="synonym">Oedipomidas oedipus</name>
    <dbReference type="NCBI Taxonomy" id="9490"/>
    <lineage>
        <taxon>Eukaryota</taxon>
        <taxon>Metazoa</taxon>
        <taxon>Chordata</taxon>
        <taxon>Craniata</taxon>
        <taxon>Vertebrata</taxon>
        <taxon>Euteleostomi</taxon>
        <taxon>Mammalia</taxon>
        <taxon>Eutheria</taxon>
        <taxon>Euarchontoglires</taxon>
        <taxon>Primates</taxon>
        <taxon>Haplorrhini</taxon>
        <taxon>Platyrrhini</taxon>
        <taxon>Cebidae</taxon>
        <taxon>Callitrichinae</taxon>
        <taxon>Saguinus</taxon>
    </lineage>
</organism>
<keyword evidence="1" id="KW-0732">Signal</keyword>
<keyword evidence="3" id="KW-1185">Reference proteome</keyword>
<proteinExistence type="predicted"/>
<evidence type="ECO:0000256" key="1">
    <source>
        <dbReference type="SAM" id="SignalP"/>
    </source>
</evidence>
<feature type="chain" id="PRO_5046811217" evidence="1">
    <location>
        <begin position="19"/>
        <end position="105"/>
    </location>
</feature>
<evidence type="ECO:0000313" key="3">
    <source>
        <dbReference type="Proteomes" id="UP001266305"/>
    </source>
</evidence>
<comment type="caution">
    <text evidence="2">The sequence shown here is derived from an EMBL/GenBank/DDBJ whole genome shotgun (WGS) entry which is preliminary data.</text>
</comment>
<sequence length="105" mass="11288">AGPAVLGWLLLAVGRMLQIPPNFLGSMVAVSATPPQRTNNGNIPSARHLAKEHRVAPEQLWCPGELEFRNVGFDKSHGATVSCVVERPDVGGVACIPRWESTYSV</sequence>
<reference evidence="2 3" key="1">
    <citation type="submission" date="2023-05" db="EMBL/GenBank/DDBJ databases">
        <title>B98-5 Cell Line De Novo Hybrid Assembly: An Optical Mapping Approach.</title>
        <authorList>
            <person name="Kananen K."/>
            <person name="Auerbach J.A."/>
            <person name="Kautto E."/>
            <person name="Blachly J.S."/>
        </authorList>
    </citation>
    <scope>NUCLEOTIDE SEQUENCE [LARGE SCALE GENOMIC DNA]</scope>
    <source>
        <strain evidence="2">B95-8</strain>
        <tissue evidence="2">Cell line</tissue>
    </source>
</reference>
<evidence type="ECO:0000313" key="2">
    <source>
        <dbReference type="EMBL" id="KAK2121882.1"/>
    </source>
</evidence>
<name>A0ABQ9WNS5_SAGOE</name>